<dbReference type="GO" id="GO:0006013">
    <property type="term" value="P:mannose metabolic process"/>
    <property type="evidence" value="ECO:0007669"/>
    <property type="project" value="InterPro"/>
</dbReference>
<dbReference type="GO" id="GO:0005764">
    <property type="term" value="C:lysosome"/>
    <property type="evidence" value="ECO:0007669"/>
    <property type="project" value="TreeGrafter"/>
</dbReference>
<dbReference type="Proteomes" id="UP000242450">
    <property type="component" value="Chromosome 6"/>
</dbReference>
<dbReference type="InterPro" id="IPR000602">
    <property type="entry name" value="Glyco_hydro_38_N"/>
</dbReference>
<dbReference type="SUPFAM" id="SSF88713">
    <property type="entry name" value="Glycoside hydrolase/deacetylase"/>
    <property type="match status" value="1"/>
</dbReference>
<dbReference type="InterPro" id="IPR027291">
    <property type="entry name" value="Glyco_hydro_38_N_sf"/>
</dbReference>
<sequence length="138" mass="16067">MELRGWLPLLLWLGLMWPLGAPSESRLRVFVVPHSHMDVGWLHTVQESMQAYVTNVYNTVVEELTLEKKRRFIAVEQEYFRLWWDGVASEEQKGQDLQFVWRGSRSLSAQQEIFTHVLDQFGYCSLTTPLMASPEGSH</sequence>
<dbReference type="Pfam" id="PF01074">
    <property type="entry name" value="Glyco_hydro_38N"/>
    <property type="match status" value="1"/>
</dbReference>
<evidence type="ECO:0000313" key="3">
    <source>
        <dbReference type="EMBL" id="OWK13816.1"/>
    </source>
</evidence>
<evidence type="ECO:0000256" key="1">
    <source>
        <dbReference type="SAM" id="SignalP"/>
    </source>
</evidence>
<feature type="domain" description="Glycoside hydrolase family 38 N-terminal" evidence="2">
    <location>
        <begin position="29"/>
        <end position="92"/>
    </location>
</feature>
<keyword evidence="4" id="KW-1185">Reference proteome</keyword>
<evidence type="ECO:0000259" key="2">
    <source>
        <dbReference type="Pfam" id="PF01074"/>
    </source>
</evidence>
<dbReference type="EMBL" id="MKHE01000006">
    <property type="protein sequence ID" value="OWK13816.1"/>
    <property type="molecule type" value="Genomic_DNA"/>
</dbReference>
<dbReference type="Gene3D" id="3.20.110.10">
    <property type="entry name" value="Glycoside hydrolase 38, N terminal domain"/>
    <property type="match status" value="1"/>
</dbReference>
<gene>
    <name evidence="3" type="ORF">Celaphus_00017262</name>
</gene>
<protein>
    <recommendedName>
        <fullName evidence="2">Glycoside hydrolase family 38 N-terminal domain-containing protein</fullName>
    </recommendedName>
</protein>
<evidence type="ECO:0000313" key="4">
    <source>
        <dbReference type="Proteomes" id="UP000242450"/>
    </source>
</evidence>
<feature type="signal peptide" evidence="1">
    <location>
        <begin position="1"/>
        <end position="22"/>
    </location>
</feature>
<dbReference type="PANTHER" id="PTHR11607:SF28">
    <property type="entry name" value="EPIDIDYMIS-SPECIFIC ALPHA-MANNOSIDASE"/>
    <property type="match status" value="1"/>
</dbReference>
<dbReference type="AlphaFoldDB" id="A0A212D6L1"/>
<dbReference type="InterPro" id="IPR050843">
    <property type="entry name" value="Glycosyl_Hydrlase_38"/>
</dbReference>
<dbReference type="PANTHER" id="PTHR11607">
    <property type="entry name" value="ALPHA-MANNOSIDASE"/>
    <property type="match status" value="1"/>
</dbReference>
<dbReference type="GO" id="GO:0004559">
    <property type="term" value="F:alpha-mannosidase activity"/>
    <property type="evidence" value="ECO:0007669"/>
    <property type="project" value="InterPro"/>
</dbReference>
<proteinExistence type="predicted"/>
<name>A0A212D6L1_CEREH</name>
<comment type="caution">
    <text evidence="3">The sequence shown here is derived from an EMBL/GenBank/DDBJ whole genome shotgun (WGS) entry which is preliminary data.</text>
</comment>
<dbReference type="OrthoDB" id="2016903at2759"/>
<reference evidence="3 4" key="1">
    <citation type="journal article" date="2018" name="Mol. Genet. Genomics">
        <title>The red deer Cervus elaphus genome CerEla1.0: sequencing, annotating, genes, and chromosomes.</title>
        <authorList>
            <person name="Bana N.A."/>
            <person name="Nyiri A."/>
            <person name="Nagy J."/>
            <person name="Frank K."/>
            <person name="Nagy T."/>
            <person name="Steger V."/>
            <person name="Schiller M."/>
            <person name="Lakatos P."/>
            <person name="Sugar L."/>
            <person name="Horn P."/>
            <person name="Barta E."/>
            <person name="Orosz L."/>
        </authorList>
    </citation>
    <scope>NUCLEOTIDE SEQUENCE [LARGE SCALE GENOMIC DNA]</scope>
    <source>
        <strain evidence="3">Hungarian</strain>
    </source>
</reference>
<accession>A0A212D6L1</accession>
<dbReference type="InterPro" id="IPR011330">
    <property type="entry name" value="Glyco_hydro/deAcase_b/a-brl"/>
</dbReference>
<organism evidence="3 4">
    <name type="scientific">Cervus elaphus hippelaphus</name>
    <name type="common">European red deer</name>
    <dbReference type="NCBI Taxonomy" id="46360"/>
    <lineage>
        <taxon>Eukaryota</taxon>
        <taxon>Metazoa</taxon>
        <taxon>Chordata</taxon>
        <taxon>Craniata</taxon>
        <taxon>Vertebrata</taxon>
        <taxon>Euteleostomi</taxon>
        <taxon>Mammalia</taxon>
        <taxon>Eutheria</taxon>
        <taxon>Laurasiatheria</taxon>
        <taxon>Artiodactyla</taxon>
        <taxon>Ruminantia</taxon>
        <taxon>Pecora</taxon>
        <taxon>Cervidae</taxon>
        <taxon>Cervinae</taxon>
        <taxon>Cervus</taxon>
    </lineage>
</organism>
<keyword evidence="1" id="KW-0732">Signal</keyword>
<feature type="chain" id="PRO_5012849374" description="Glycoside hydrolase family 38 N-terminal domain-containing protein" evidence="1">
    <location>
        <begin position="23"/>
        <end position="138"/>
    </location>
</feature>